<comment type="caution">
    <text evidence="4">The sequence shown here is derived from an EMBL/GenBank/DDBJ whole genome shotgun (WGS) entry which is preliminary data.</text>
</comment>
<evidence type="ECO:0000256" key="2">
    <source>
        <dbReference type="ARBA" id="ARBA00022840"/>
    </source>
</evidence>
<accession>A0ABD3GAL4</accession>
<dbReference type="AlphaFoldDB" id="A0ABD3GAL4"/>
<organism evidence="4 5">
    <name type="scientific">Riccia sorocarpa</name>
    <dbReference type="NCBI Taxonomy" id="122646"/>
    <lineage>
        <taxon>Eukaryota</taxon>
        <taxon>Viridiplantae</taxon>
        <taxon>Streptophyta</taxon>
        <taxon>Embryophyta</taxon>
        <taxon>Marchantiophyta</taxon>
        <taxon>Marchantiopsida</taxon>
        <taxon>Marchantiidae</taxon>
        <taxon>Marchantiales</taxon>
        <taxon>Ricciaceae</taxon>
        <taxon>Riccia</taxon>
    </lineage>
</organism>
<evidence type="ECO:0000313" key="5">
    <source>
        <dbReference type="Proteomes" id="UP001633002"/>
    </source>
</evidence>
<dbReference type="Gene3D" id="3.40.50.300">
    <property type="entry name" value="P-loop containing nucleotide triphosphate hydrolases"/>
    <property type="match status" value="1"/>
</dbReference>
<evidence type="ECO:0000313" key="4">
    <source>
        <dbReference type="EMBL" id="KAL3675711.1"/>
    </source>
</evidence>
<dbReference type="SUPFAM" id="SSF52540">
    <property type="entry name" value="P-loop containing nucleoside triphosphate hydrolases"/>
    <property type="match status" value="1"/>
</dbReference>
<comment type="similarity">
    <text evidence="3">Belongs to the KTI12 family.</text>
</comment>
<dbReference type="InterPro" id="IPR027417">
    <property type="entry name" value="P-loop_NTPase"/>
</dbReference>
<reference evidence="4 5" key="1">
    <citation type="submission" date="2024-09" db="EMBL/GenBank/DDBJ databases">
        <title>Chromosome-scale assembly of Riccia sorocarpa.</title>
        <authorList>
            <person name="Paukszto L."/>
        </authorList>
    </citation>
    <scope>NUCLEOTIDE SEQUENCE [LARGE SCALE GENOMIC DNA]</scope>
    <source>
        <strain evidence="4">LP-2024</strain>
        <tissue evidence="4">Aerial parts of the thallus</tissue>
    </source>
</reference>
<evidence type="ECO:0000256" key="1">
    <source>
        <dbReference type="ARBA" id="ARBA00022741"/>
    </source>
</evidence>
<gene>
    <name evidence="4" type="ORF">R1sor_025659</name>
</gene>
<keyword evidence="2" id="KW-0067">ATP-binding</keyword>
<keyword evidence="5" id="KW-1185">Reference proteome</keyword>
<dbReference type="GO" id="GO:0005524">
    <property type="term" value="F:ATP binding"/>
    <property type="evidence" value="ECO:0007669"/>
    <property type="project" value="UniProtKB-KW"/>
</dbReference>
<dbReference type="Pfam" id="PF08433">
    <property type="entry name" value="KTI12"/>
    <property type="match status" value="1"/>
</dbReference>
<protein>
    <submittedName>
        <fullName evidence="4">Uncharacterized protein</fullName>
    </submittedName>
</protein>
<dbReference type="Proteomes" id="UP001633002">
    <property type="component" value="Unassembled WGS sequence"/>
</dbReference>
<keyword evidence="1" id="KW-0547">Nucleotide-binding</keyword>
<dbReference type="InterPro" id="IPR013641">
    <property type="entry name" value="KTI12/PSTK"/>
</dbReference>
<sequence length="114" mass="12397">MALVVMCGQPCSGKSTAAAALIRSLGRANAKPVSLVDEPSLNLDRNESFKDMPSEKNLRGVLRSAVDRTASKDQIVVIDSLNHIKGYRYELWCLARAAGIHYCVVTKIVEHGIS</sequence>
<name>A0ABD3GAL4_9MARC</name>
<proteinExistence type="inferred from homology"/>
<dbReference type="PANTHER" id="PTHR12435">
    <property type="match status" value="1"/>
</dbReference>
<dbReference type="EMBL" id="JBJQOH010000008">
    <property type="protein sequence ID" value="KAL3675711.1"/>
    <property type="molecule type" value="Genomic_DNA"/>
</dbReference>
<evidence type="ECO:0000256" key="3">
    <source>
        <dbReference type="ARBA" id="ARBA00025768"/>
    </source>
</evidence>